<protein>
    <submittedName>
        <fullName evidence="3">MarR family transcriptional regulator (Modular protein)</fullName>
    </submittedName>
</protein>
<dbReference type="SUPFAM" id="SSF46785">
    <property type="entry name" value="Winged helix' DNA-binding domain"/>
    <property type="match status" value="1"/>
</dbReference>
<dbReference type="Pfam" id="PF12802">
    <property type="entry name" value="MarR_2"/>
    <property type="match status" value="1"/>
</dbReference>
<gene>
    <name evidence="3" type="ORF">FRACA_800012</name>
</gene>
<organism evidence="3 4">
    <name type="scientific">Frankia canadensis</name>
    <dbReference type="NCBI Taxonomy" id="1836972"/>
    <lineage>
        <taxon>Bacteria</taxon>
        <taxon>Bacillati</taxon>
        <taxon>Actinomycetota</taxon>
        <taxon>Actinomycetes</taxon>
        <taxon>Frankiales</taxon>
        <taxon>Frankiaceae</taxon>
        <taxon>Frankia</taxon>
    </lineage>
</organism>
<evidence type="ECO:0000313" key="4">
    <source>
        <dbReference type="Proteomes" id="UP000234331"/>
    </source>
</evidence>
<feature type="domain" description="HTH marR-type" evidence="2">
    <location>
        <begin position="68"/>
        <end position="205"/>
    </location>
</feature>
<dbReference type="SMART" id="SM00347">
    <property type="entry name" value="HTH_MARR"/>
    <property type="match status" value="1"/>
</dbReference>
<dbReference type="InterPro" id="IPR036390">
    <property type="entry name" value="WH_DNA-bd_sf"/>
</dbReference>
<dbReference type="GO" id="GO:0006950">
    <property type="term" value="P:response to stress"/>
    <property type="evidence" value="ECO:0007669"/>
    <property type="project" value="TreeGrafter"/>
</dbReference>
<dbReference type="InterPro" id="IPR036388">
    <property type="entry name" value="WH-like_DNA-bd_sf"/>
</dbReference>
<dbReference type="InterPro" id="IPR011991">
    <property type="entry name" value="ArsR-like_HTH"/>
</dbReference>
<dbReference type="GO" id="GO:0003700">
    <property type="term" value="F:DNA-binding transcription factor activity"/>
    <property type="evidence" value="ECO:0007669"/>
    <property type="project" value="InterPro"/>
</dbReference>
<dbReference type="InterPro" id="IPR039422">
    <property type="entry name" value="MarR/SlyA-like"/>
</dbReference>
<dbReference type="InterPro" id="IPR000835">
    <property type="entry name" value="HTH_MarR-typ"/>
</dbReference>
<name>A0A2I2L1L4_9ACTN</name>
<dbReference type="AlphaFoldDB" id="A0A2I2L1L4"/>
<dbReference type="PANTHER" id="PTHR33164">
    <property type="entry name" value="TRANSCRIPTIONAL REGULATOR, MARR FAMILY"/>
    <property type="match status" value="1"/>
</dbReference>
<feature type="region of interest" description="Disordered" evidence="1">
    <location>
        <begin position="41"/>
        <end position="63"/>
    </location>
</feature>
<dbReference type="PROSITE" id="PS50995">
    <property type="entry name" value="HTH_MARR_2"/>
    <property type="match status" value="1"/>
</dbReference>
<keyword evidence="4" id="KW-1185">Reference proteome</keyword>
<accession>A0A2I2L1L4</accession>
<dbReference type="CDD" id="cd00090">
    <property type="entry name" value="HTH_ARSR"/>
    <property type="match status" value="1"/>
</dbReference>
<dbReference type="PANTHER" id="PTHR33164:SF57">
    <property type="entry name" value="MARR-FAMILY TRANSCRIPTIONAL REGULATOR"/>
    <property type="match status" value="1"/>
</dbReference>
<dbReference type="EMBL" id="FZMO01000548">
    <property type="protein sequence ID" value="SNQ51795.1"/>
    <property type="molecule type" value="Genomic_DNA"/>
</dbReference>
<evidence type="ECO:0000313" key="3">
    <source>
        <dbReference type="EMBL" id="SNQ51795.1"/>
    </source>
</evidence>
<sequence>MLERMCESFRWKALPHGPPRFTSPNSLEIRIFYDRSVRSDRGARDGTEVSTADQPRPPTTQEREALRHVPLLAAYFQRARAEMPPQLRQAFDAHGLTARHGSVLPQLAGGQRLSVTEVAALLGVSLSTASELVGRLSEAGLIDRTEDPANRRRTLVSLREEFRPAVESFVATRSAPLLRALDTLSPRDRAGFLAGLAAWSREVQP</sequence>
<evidence type="ECO:0000256" key="1">
    <source>
        <dbReference type="SAM" id="MobiDB-lite"/>
    </source>
</evidence>
<dbReference type="Gene3D" id="1.10.10.10">
    <property type="entry name" value="Winged helix-like DNA-binding domain superfamily/Winged helix DNA-binding domain"/>
    <property type="match status" value="1"/>
</dbReference>
<dbReference type="Proteomes" id="UP000234331">
    <property type="component" value="Unassembled WGS sequence"/>
</dbReference>
<reference evidence="3 4" key="1">
    <citation type="submission" date="2017-06" db="EMBL/GenBank/DDBJ databases">
        <authorList>
            <person name="Kim H.J."/>
            <person name="Triplett B.A."/>
        </authorList>
    </citation>
    <scope>NUCLEOTIDE SEQUENCE [LARGE SCALE GENOMIC DNA]</scope>
    <source>
        <strain evidence="3">FRACA_ARgP5</strain>
    </source>
</reference>
<evidence type="ECO:0000259" key="2">
    <source>
        <dbReference type="PROSITE" id="PS50995"/>
    </source>
</evidence>
<proteinExistence type="predicted"/>